<evidence type="ECO:0000256" key="2">
    <source>
        <dbReference type="SAM" id="MobiDB-lite"/>
    </source>
</evidence>
<dbReference type="EMBL" id="CAJNOC010000812">
    <property type="protein sequence ID" value="CAF0806043.1"/>
    <property type="molecule type" value="Genomic_DNA"/>
</dbReference>
<reference evidence="4" key="1">
    <citation type="submission" date="2021-02" db="EMBL/GenBank/DDBJ databases">
        <authorList>
            <person name="Nowell W R."/>
        </authorList>
    </citation>
    <scope>NUCLEOTIDE SEQUENCE</scope>
    <source>
        <strain evidence="4">Ploen Becks lab</strain>
    </source>
</reference>
<dbReference type="PROSITE" id="PS50102">
    <property type="entry name" value="RRM"/>
    <property type="match status" value="2"/>
</dbReference>
<keyword evidence="1" id="KW-0694">RNA-binding</keyword>
<protein>
    <recommendedName>
        <fullName evidence="3">RRM domain-containing protein</fullName>
    </recommendedName>
</protein>
<evidence type="ECO:0000313" key="5">
    <source>
        <dbReference type="Proteomes" id="UP000663879"/>
    </source>
</evidence>
<dbReference type="Proteomes" id="UP000663879">
    <property type="component" value="Unassembled WGS sequence"/>
</dbReference>
<dbReference type="InterPro" id="IPR012677">
    <property type="entry name" value="Nucleotide-bd_a/b_plait_sf"/>
</dbReference>
<evidence type="ECO:0000259" key="3">
    <source>
        <dbReference type="PROSITE" id="PS50102"/>
    </source>
</evidence>
<feature type="compositionally biased region" description="Basic and acidic residues" evidence="2">
    <location>
        <begin position="370"/>
        <end position="432"/>
    </location>
</feature>
<sequence>MSTRLIQVTNVSTSVTREQLRALFTNLGRIEDIQLYPESETLSATIAAKVGYVKFSSSEIAQAALNLTSTVFIDRPILISLVRPSSSSSSARIPDESDAVKFCAPLNTNIALLPSGPTWPHNVINRKITIPANGEQTSTTYIETIDSNLTERSLPQYPPLPGTIDPNKAEEIRRTVYVSNLDPRVTFENLYDLFTQIGEIKYIRLTKSFSDIEYEKLGFSQESPIPEGVDIELDSISAYIEFSEQPSVVKALCLNGLKFANREIRVNHSNTSIIIPANSKEQITLDEIKKLKKTTSSHKESQKSESRHRKHRSRRGSASDNSSRSSSEDAVSSEESSPPRKQRKSSKSRSDSKSKTKTSSSSKSKRSRSKEREKDRKEKERDRERDRDKEKSRRSKSRDSRDSKKYKDDKERDNDREKERDRDREKDKSSSHKKDKKEKRRSRERSP</sequence>
<keyword evidence="5" id="KW-1185">Reference proteome</keyword>
<dbReference type="PANTHER" id="PTHR32343:SF22">
    <property type="entry name" value="LD29830P"/>
    <property type="match status" value="1"/>
</dbReference>
<evidence type="ECO:0000256" key="1">
    <source>
        <dbReference type="PROSITE-ProRule" id="PRU00176"/>
    </source>
</evidence>
<feature type="compositionally biased region" description="Low complexity" evidence="2">
    <location>
        <begin position="316"/>
        <end position="336"/>
    </location>
</feature>
<dbReference type="PANTHER" id="PTHR32343">
    <property type="entry name" value="SERINE/ARGININE-RICH SPLICING FACTOR"/>
    <property type="match status" value="1"/>
</dbReference>
<feature type="domain" description="RRM" evidence="3">
    <location>
        <begin position="4"/>
        <end position="84"/>
    </location>
</feature>
<dbReference type="SUPFAM" id="SSF54928">
    <property type="entry name" value="RNA-binding domain, RBD"/>
    <property type="match status" value="1"/>
</dbReference>
<feature type="compositionally biased region" description="Basic residues" evidence="2">
    <location>
        <begin position="433"/>
        <end position="447"/>
    </location>
</feature>
<dbReference type="InterPro" id="IPR000504">
    <property type="entry name" value="RRM_dom"/>
</dbReference>
<feature type="domain" description="RRM" evidence="3">
    <location>
        <begin position="174"/>
        <end position="271"/>
    </location>
</feature>
<dbReference type="AlphaFoldDB" id="A0A813T1S9"/>
<accession>A0A813T1S9</accession>
<evidence type="ECO:0000313" key="4">
    <source>
        <dbReference type="EMBL" id="CAF0806043.1"/>
    </source>
</evidence>
<dbReference type="OrthoDB" id="7763451at2759"/>
<feature type="region of interest" description="Disordered" evidence="2">
    <location>
        <begin position="291"/>
        <end position="447"/>
    </location>
</feature>
<dbReference type="InterPro" id="IPR035979">
    <property type="entry name" value="RBD_domain_sf"/>
</dbReference>
<comment type="caution">
    <text evidence="4">The sequence shown here is derived from an EMBL/GenBank/DDBJ whole genome shotgun (WGS) entry which is preliminary data.</text>
</comment>
<dbReference type="GO" id="GO:0005654">
    <property type="term" value="C:nucleoplasm"/>
    <property type="evidence" value="ECO:0007669"/>
    <property type="project" value="TreeGrafter"/>
</dbReference>
<gene>
    <name evidence="4" type="ORF">OXX778_LOCUS6722</name>
</gene>
<feature type="compositionally biased region" description="Basic residues" evidence="2">
    <location>
        <begin position="306"/>
        <end position="315"/>
    </location>
</feature>
<name>A0A813T1S9_9BILA</name>
<proteinExistence type="predicted"/>
<dbReference type="Pfam" id="PF00076">
    <property type="entry name" value="RRM_1"/>
    <property type="match status" value="2"/>
</dbReference>
<dbReference type="SMART" id="SM00360">
    <property type="entry name" value="RRM"/>
    <property type="match status" value="2"/>
</dbReference>
<organism evidence="4 5">
    <name type="scientific">Brachionus calyciflorus</name>
    <dbReference type="NCBI Taxonomy" id="104777"/>
    <lineage>
        <taxon>Eukaryota</taxon>
        <taxon>Metazoa</taxon>
        <taxon>Spiralia</taxon>
        <taxon>Gnathifera</taxon>
        <taxon>Rotifera</taxon>
        <taxon>Eurotatoria</taxon>
        <taxon>Monogononta</taxon>
        <taxon>Pseudotrocha</taxon>
        <taxon>Ploima</taxon>
        <taxon>Brachionidae</taxon>
        <taxon>Brachionus</taxon>
    </lineage>
</organism>
<dbReference type="Gene3D" id="3.30.70.330">
    <property type="match status" value="2"/>
</dbReference>
<dbReference type="GO" id="GO:0003723">
    <property type="term" value="F:RNA binding"/>
    <property type="evidence" value="ECO:0007669"/>
    <property type="project" value="UniProtKB-UniRule"/>
</dbReference>